<keyword evidence="10 11" id="KW-0346">Stress response</keyword>
<feature type="binding site" evidence="11">
    <location>
        <position position="219"/>
    </location>
    <ligand>
        <name>Mg(2+)</name>
        <dbReference type="ChEBI" id="CHEBI:18420"/>
    </ligand>
</feature>
<comment type="cofactor">
    <cofactor evidence="11">
        <name>Mg(2+)</name>
        <dbReference type="ChEBI" id="CHEBI:18420"/>
    </cofactor>
</comment>
<dbReference type="Proteomes" id="UP001409585">
    <property type="component" value="Unassembled WGS sequence"/>
</dbReference>
<keyword evidence="7 11" id="KW-0418">Kinase</keyword>
<keyword evidence="14" id="KW-1185">Reference proteome</keyword>
<keyword evidence="2 11" id="KW-0723">Serine/threonine-protein kinase</keyword>
<evidence type="ECO:0000256" key="5">
    <source>
        <dbReference type="ARBA" id="ARBA00022723"/>
    </source>
</evidence>
<evidence type="ECO:0000256" key="6">
    <source>
        <dbReference type="ARBA" id="ARBA00022741"/>
    </source>
</evidence>
<dbReference type="EMBL" id="BAABLX010000016">
    <property type="protein sequence ID" value="GAA4942952.1"/>
    <property type="molecule type" value="Genomic_DNA"/>
</dbReference>
<keyword evidence="5 11" id="KW-0479">Metal-binding</keyword>
<feature type="domain" description="Aminoglycoside phosphotransferase" evidence="12">
    <location>
        <begin position="35"/>
        <end position="255"/>
    </location>
</feature>
<comment type="catalytic activity">
    <reaction evidence="11">
        <text>L-threonyl-[protein] + ATP = O-phospho-L-threonyl-[protein] + ADP + H(+)</text>
        <dbReference type="Rhea" id="RHEA:46608"/>
        <dbReference type="Rhea" id="RHEA-COMP:11060"/>
        <dbReference type="Rhea" id="RHEA-COMP:11605"/>
        <dbReference type="ChEBI" id="CHEBI:15378"/>
        <dbReference type="ChEBI" id="CHEBI:30013"/>
        <dbReference type="ChEBI" id="CHEBI:30616"/>
        <dbReference type="ChEBI" id="CHEBI:61977"/>
        <dbReference type="ChEBI" id="CHEBI:456216"/>
        <dbReference type="EC" id="2.7.11.1"/>
    </reaction>
</comment>
<dbReference type="HAMAP" id="MF_01497">
    <property type="entry name" value="SrkA_kinase"/>
    <property type="match status" value="1"/>
</dbReference>
<comment type="catalytic activity">
    <reaction evidence="11">
        <text>L-seryl-[protein] + ATP = O-phospho-L-seryl-[protein] + ADP + H(+)</text>
        <dbReference type="Rhea" id="RHEA:17989"/>
        <dbReference type="Rhea" id="RHEA-COMP:9863"/>
        <dbReference type="Rhea" id="RHEA-COMP:11604"/>
        <dbReference type="ChEBI" id="CHEBI:15378"/>
        <dbReference type="ChEBI" id="CHEBI:29999"/>
        <dbReference type="ChEBI" id="CHEBI:30616"/>
        <dbReference type="ChEBI" id="CHEBI:83421"/>
        <dbReference type="ChEBI" id="CHEBI:456216"/>
        <dbReference type="EC" id="2.7.11.1"/>
    </reaction>
</comment>
<comment type="similarity">
    <text evidence="11">Belongs to the SrkA/RdoA protein kinase family.</text>
</comment>
<sequence length="327" mass="37579">MSTQPHPYQALTPDVVLDAVESLGFLSDARILALNSYENRVYQVGIEGKAPLIAKFYRPERWSRQQIVEEHNFAHELVDLEVPVVPPMLMEGKTLHHYQGFDFAVYERKGGHAPELDNLDHLLVIGRLLGRLHNCGRAKPFAARPNFNLDEFARIPQQFLLANDFIPPHLTVAYQTLSDDLIKATQGIWQSVTTDAIRLHGDCHPGNILWRDDSAFFVDLDDARSGPAVQDLWMLLNGDRASQTAQLSEILEGYQQFSSFNFVELNLIETLRTWRIMHYAAWLARRWQDPAFPHSFPWFNTERFWAEHILELREQLAAIAEPPLALF</sequence>
<dbReference type="Gene3D" id="1.10.510.10">
    <property type="entry name" value="Transferase(Phosphotransferase) domain 1"/>
    <property type="match status" value="1"/>
</dbReference>
<comment type="caution">
    <text evidence="13">The sequence shown here is derived from an EMBL/GenBank/DDBJ whole genome shotgun (WGS) entry which is preliminary data.</text>
</comment>
<feature type="active site" evidence="11">
    <location>
        <position position="219"/>
    </location>
</feature>
<keyword evidence="9 11" id="KW-0460">Magnesium</keyword>
<comment type="subunit">
    <text evidence="11">Monomer.</text>
</comment>
<dbReference type="EC" id="2.7.11.1" evidence="11"/>
<dbReference type="PANTHER" id="PTHR39573:SF1">
    <property type="entry name" value="STRESS RESPONSE KINASE A"/>
    <property type="match status" value="1"/>
</dbReference>
<dbReference type="Gene3D" id="3.30.200.70">
    <property type="match status" value="1"/>
</dbReference>
<dbReference type="GO" id="GO:0004674">
    <property type="term" value="F:protein serine/threonine kinase activity"/>
    <property type="evidence" value="ECO:0007669"/>
    <property type="project" value="UniProtKB-UniRule"/>
</dbReference>
<feature type="site" description="ATP" evidence="11">
    <location>
        <position position="36"/>
    </location>
</feature>
<dbReference type="InterPro" id="IPR032882">
    <property type="entry name" value="SrkA/RdoA"/>
</dbReference>
<evidence type="ECO:0000256" key="9">
    <source>
        <dbReference type="ARBA" id="ARBA00022842"/>
    </source>
</evidence>
<keyword evidence="6 11" id="KW-0547">Nucleotide-binding</keyword>
<protein>
    <recommendedName>
        <fullName evidence="11">Stress response kinase A</fullName>
        <ecNumber evidence="11">2.7.11.1</ecNumber>
    </recommendedName>
    <alternativeName>
        <fullName evidence="11">Serine/threonine-protein kinase SrkA</fullName>
    </alternativeName>
</protein>
<keyword evidence="1 11" id="KW-0963">Cytoplasm</keyword>
<evidence type="ECO:0000256" key="11">
    <source>
        <dbReference type="HAMAP-Rule" id="MF_01497"/>
    </source>
</evidence>
<dbReference type="InterPro" id="IPR002575">
    <property type="entry name" value="Aminoglycoside_PTrfase"/>
</dbReference>
<accession>A0AAV3U2Y0</accession>
<keyword evidence="4 11" id="KW-0808">Transferase</keyword>
<proteinExistence type="inferred from homology"/>
<evidence type="ECO:0000259" key="12">
    <source>
        <dbReference type="Pfam" id="PF01636"/>
    </source>
</evidence>
<dbReference type="NCBIfam" id="NF008738">
    <property type="entry name" value="PRK11768.1"/>
    <property type="match status" value="1"/>
</dbReference>
<dbReference type="SUPFAM" id="SSF56112">
    <property type="entry name" value="Protein kinase-like (PK-like)"/>
    <property type="match status" value="1"/>
</dbReference>
<dbReference type="Gene3D" id="1.20.1270.170">
    <property type="match status" value="1"/>
</dbReference>
<evidence type="ECO:0000256" key="7">
    <source>
        <dbReference type="ARBA" id="ARBA00022777"/>
    </source>
</evidence>
<dbReference type="Pfam" id="PF01636">
    <property type="entry name" value="APH"/>
    <property type="match status" value="1"/>
</dbReference>
<keyword evidence="3 11" id="KW-0597">Phosphoprotein</keyword>
<feature type="active site" description="Proton acceptor" evidence="11">
    <location>
        <position position="202"/>
    </location>
</feature>
<dbReference type="GO" id="GO:0005737">
    <property type="term" value="C:cytoplasm"/>
    <property type="evidence" value="ECO:0007669"/>
    <property type="project" value="UniProtKB-SubCell"/>
</dbReference>
<name>A0AAV3U2Y0_9ALTE</name>
<reference evidence="14" key="1">
    <citation type="journal article" date="2019" name="Int. J. Syst. Evol. Microbiol.">
        <title>The Global Catalogue of Microorganisms (GCM) 10K type strain sequencing project: providing services to taxonomists for standard genome sequencing and annotation.</title>
        <authorList>
            <consortium name="The Broad Institute Genomics Platform"/>
            <consortium name="The Broad Institute Genome Sequencing Center for Infectious Disease"/>
            <person name="Wu L."/>
            <person name="Ma J."/>
        </authorList>
    </citation>
    <scope>NUCLEOTIDE SEQUENCE [LARGE SCALE GENOMIC DNA]</scope>
    <source>
        <strain evidence="14">JCM 19134</strain>
    </source>
</reference>
<evidence type="ECO:0000256" key="1">
    <source>
        <dbReference type="ARBA" id="ARBA00022490"/>
    </source>
</evidence>
<keyword evidence="8 11" id="KW-0067">ATP-binding</keyword>
<dbReference type="PANTHER" id="PTHR39573">
    <property type="entry name" value="STRESS RESPONSE KINASE A"/>
    <property type="match status" value="1"/>
</dbReference>
<evidence type="ECO:0000256" key="10">
    <source>
        <dbReference type="ARBA" id="ARBA00023016"/>
    </source>
</evidence>
<comment type="subcellular location">
    <subcellularLocation>
        <location evidence="11">Cytoplasm</location>
    </subcellularLocation>
</comment>
<comment type="function">
    <text evidence="11">A protein kinase that phosphorylates Ser and Thr residues. Probably acts to suppress the effects of stress linked to accumulation of reactive oxygen species. Probably involved in the extracytoplasmic stress response.</text>
</comment>
<organism evidence="13 14">
    <name type="scientific">Halioxenophilus aromaticivorans</name>
    <dbReference type="NCBI Taxonomy" id="1306992"/>
    <lineage>
        <taxon>Bacteria</taxon>
        <taxon>Pseudomonadati</taxon>
        <taxon>Pseudomonadota</taxon>
        <taxon>Gammaproteobacteria</taxon>
        <taxon>Alteromonadales</taxon>
        <taxon>Alteromonadaceae</taxon>
        <taxon>Halioxenophilus</taxon>
    </lineage>
</organism>
<evidence type="ECO:0000256" key="4">
    <source>
        <dbReference type="ARBA" id="ARBA00022679"/>
    </source>
</evidence>
<gene>
    <name evidence="11" type="primary">srkA</name>
    <name evidence="13" type="ORF">GCM10025791_21980</name>
</gene>
<dbReference type="RefSeq" id="WP_345421597.1">
    <property type="nucleotide sequence ID" value="NZ_AP031496.1"/>
</dbReference>
<evidence type="ECO:0000256" key="3">
    <source>
        <dbReference type="ARBA" id="ARBA00022553"/>
    </source>
</evidence>
<dbReference type="GO" id="GO:0005524">
    <property type="term" value="F:ATP binding"/>
    <property type="evidence" value="ECO:0007669"/>
    <property type="project" value="UniProtKB-UniRule"/>
</dbReference>
<evidence type="ECO:0000313" key="14">
    <source>
        <dbReference type="Proteomes" id="UP001409585"/>
    </source>
</evidence>
<evidence type="ECO:0000256" key="8">
    <source>
        <dbReference type="ARBA" id="ARBA00022840"/>
    </source>
</evidence>
<dbReference type="GO" id="GO:0000287">
    <property type="term" value="F:magnesium ion binding"/>
    <property type="evidence" value="ECO:0007669"/>
    <property type="project" value="UniProtKB-UniRule"/>
</dbReference>
<evidence type="ECO:0000313" key="13">
    <source>
        <dbReference type="EMBL" id="GAA4942952.1"/>
    </source>
</evidence>
<dbReference type="InterPro" id="IPR011009">
    <property type="entry name" value="Kinase-like_dom_sf"/>
</dbReference>
<evidence type="ECO:0000256" key="2">
    <source>
        <dbReference type="ARBA" id="ARBA00022527"/>
    </source>
</evidence>
<dbReference type="AlphaFoldDB" id="A0AAV3U2Y0"/>
<feature type="binding site" evidence="11">
    <location>
        <position position="207"/>
    </location>
    <ligand>
        <name>Mg(2+)</name>
        <dbReference type="ChEBI" id="CHEBI:18420"/>
    </ligand>
</feature>